<dbReference type="InterPro" id="IPR012902">
    <property type="entry name" value="N_methyl_site"/>
</dbReference>
<evidence type="ECO:0000313" key="1">
    <source>
        <dbReference type="EMBL" id="MBC5771248.1"/>
    </source>
</evidence>
<reference evidence="1" key="1">
    <citation type="submission" date="2020-08" db="EMBL/GenBank/DDBJ databases">
        <title>Genome public.</title>
        <authorList>
            <person name="Liu C."/>
            <person name="Sun Q."/>
        </authorList>
    </citation>
    <scope>NUCLEOTIDE SEQUENCE</scope>
    <source>
        <strain evidence="1">BX15</strain>
    </source>
</reference>
<evidence type="ECO:0000313" key="2">
    <source>
        <dbReference type="Proteomes" id="UP000620327"/>
    </source>
</evidence>
<comment type="caution">
    <text evidence="1">The sequence shown here is derived from an EMBL/GenBank/DDBJ whole genome shotgun (WGS) entry which is preliminary data.</text>
</comment>
<organism evidence="1 2">
    <name type="scientific">Dysosmobacter segnis</name>
    <dbReference type="NCBI Taxonomy" id="2763042"/>
    <lineage>
        <taxon>Bacteria</taxon>
        <taxon>Bacillati</taxon>
        <taxon>Bacillota</taxon>
        <taxon>Clostridia</taxon>
        <taxon>Eubacteriales</taxon>
        <taxon>Oscillospiraceae</taxon>
        <taxon>Dysosmobacter</taxon>
    </lineage>
</organism>
<sequence>MKLNRKGFTLMEMLIVIAIVAVLISVAVPVLSSQLERSREAVDLANVRAAYAQVSTEALLGKTDVTVTVNLKQKQAGWQSVDPVNIGGIVHSKNEGETDNWKGDAAPEGNCVVSYDEIHGVVLTWSGTAAPGEPSHPFDTTHTQFFDNVLYKTDFWKNGEVKQYNFEFDSRCPDSSYIPQIKEALKGNMTNSLLQQENCTWAFLGDGRDGYTADRYLFWTSLDTNKVGAGVKIPVLIQTGDGKYYVSETTTGERTKGNGTQKKTYIAVSEQITEKKDYKKFLKAEAQYSSLTEAYDAYVKALADPKYEGVRATQTSAP</sequence>
<protein>
    <submittedName>
        <fullName evidence="1">Prepilin-type N-terminal cleavage/methylation domain-containing protein</fullName>
    </submittedName>
</protein>
<keyword evidence="2" id="KW-1185">Reference proteome</keyword>
<accession>A0A923S8H2</accession>
<proteinExistence type="predicted"/>
<name>A0A923S8H2_9FIRM</name>
<dbReference type="Pfam" id="PF07963">
    <property type="entry name" value="N_methyl"/>
    <property type="match status" value="1"/>
</dbReference>
<dbReference type="InterPro" id="IPR045584">
    <property type="entry name" value="Pilin-like"/>
</dbReference>
<dbReference type="NCBIfam" id="TIGR02532">
    <property type="entry name" value="IV_pilin_GFxxxE"/>
    <property type="match status" value="1"/>
</dbReference>
<gene>
    <name evidence="1" type="ORF">H8Z83_13125</name>
</gene>
<dbReference type="Proteomes" id="UP000620327">
    <property type="component" value="Unassembled WGS sequence"/>
</dbReference>
<dbReference type="EMBL" id="JACOQI010000014">
    <property type="protein sequence ID" value="MBC5771248.1"/>
    <property type="molecule type" value="Genomic_DNA"/>
</dbReference>
<dbReference type="RefSeq" id="WP_187015464.1">
    <property type="nucleotide sequence ID" value="NZ_JACOQI010000014.1"/>
</dbReference>
<dbReference type="SUPFAM" id="SSF54523">
    <property type="entry name" value="Pili subunits"/>
    <property type="match status" value="1"/>
</dbReference>
<dbReference type="Gene3D" id="3.30.700.10">
    <property type="entry name" value="Glycoprotein, Type 4 Pilin"/>
    <property type="match status" value="1"/>
</dbReference>
<dbReference type="AlphaFoldDB" id="A0A923S8H2"/>